<accession>A0A3B0V719</accession>
<organism evidence="1">
    <name type="scientific">hydrothermal vent metagenome</name>
    <dbReference type="NCBI Taxonomy" id="652676"/>
    <lineage>
        <taxon>unclassified sequences</taxon>
        <taxon>metagenomes</taxon>
        <taxon>ecological metagenomes</taxon>
    </lineage>
</organism>
<reference evidence="1" key="1">
    <citation type="submission" date="2018-06" db="EMBL/GenBank/DDBJ databases">
        <authorList>
            <person name="Zhirakovskaya E."/>
        </authorList>
    </citation>
    <scope>NUCLEOTIDE SEQUENCE</scope>
</reference>
<feature type="non-terminal residue" evidence="1">
    <location>
        <position position="1"/>
    </location>
</feature>
<protein>
    <submittedName>
        <fullName evidence="1">Uncharacterized protein</fullName>
    </submittedName>
</protein>
<dbReference type="AlphaFoldDB" id="A0A3B0V719"/>
<sequence length="823" mass="84308">SGGVDVINNGASPFYNVTIESGNFQLGSTTYIQGDFTIDAGASFDVTSSNLDLWLRSNFSNLGTFDAQQGEVIFYSPFAGGHTIETGGASFYDLTINALATATYNLQSTTTVLGDLTIDGGILNLNSNMLNAGDGIGTDILSLTTSLATLTIGANGTLNMGNNSSIQVTDGLFQVVGSDVSNKSIINSQSGSYGIIVAGGQIDARFYEINNLNATGLYLQNGAGIDATNNFSDGSFSSGTAGGRYLLLENDLGADIIINSVVFNSGPAVNARRLTGANNYIFNDASGVLAGSAFEDDNPANGDNDGRIRWQYTSLIIWAGTTSSDWNDASNWVGGVIPTSSNDVQIPSGTPNSPVLSSGADGAAKDLTILAGATMEFAQSGGTVLNLSGSFINAGTFTHTEGVLNVNGSWTNAGTYTAISSANTGVYMVATTGNVLIETGGNAFCTLIIDSDGAGDGDAIFQTVDPILINCNLDVVDGTLEVTDPTHSLTVNNTVANNTFRIQATGTLVHGNGTVNLQSTGTGILFESIGSSLYNLVTSGSGLVTVSDNTVIDNDLTLGANTNASSFTISLNGNLSNTGTFTSGTSTFQLNGSTTQTITSSGGISFNNLIVNNSSGLFPQIILNDPVEVTGALTLTDGIIATSVTDFIHLNGGTLSGGSAVSYVDGPMQRTGDGDFTFPVGDGLFYARIGAESLGLGNSFTAQYFDAAAPNPGNVSQGGAGPLNHVSGAEYWDLSRSAGASNPLVKLYWEDGTRSDITDLSGSDLVVAHYTAGNWQSEGGIITGGSTTAVGSVTSTSPLTSLSPITFGSAFNLNALPVELLSF</sequence>
<gene>
    <name evidence="1" type="ORF">MNBD_BACTEROID06-1497</name>
</gene>
<name>A0A3B0V719_9ZZZZ</name>
<evidence type="ECO:0000313" key="1">
    <source>
        <dbReference type="EMBL" id="VAW27726.1"/>
    </source>
</evidence>
<dbReference type="EMBL" id="UOES01000294">
    <property type="protein sequence ID" value="VAW27726.1"/>
    <property type="molecule type" value="Genomic_DNA"/>
</dbReference>
<proteinExistence type="predicted"/>
<feature type="non-terminal residue" evidence="1">
    <location>
        <position position="823"/>
    </location>
</feature>